<keyword evidence="1" id="KW-1133">Transmembrane helix</keyword>
<feature type="transmembrane region" description="Helical" evidence="1">
    <location>
        <begin position="70"/>
        <end position="93"/>
    </location>
</feature>
<feature type="transmembrane region" description="Helical" evidence="1">
    <location>
        <begin position="135"/>
        <end position="156"/>
    </location>
</feature>
<dbReference type="AlphaFoldDB" id="A0AAN5D3K9"/>
<sequence length="261" mass="29957">EMPFLREAAWWVVTTVFSILGGYFLSDIIDVSIAYLLSTISLGNVIGRAAFVGFWTGVEIVVLGEDWTAVWIPFVVAPFLLNDIINVFCRIYCMYTGRFFSFYLESYLPSIYYRFLLRAVIHVYYCVQEKQKSRLWFAGQGLLAAALGCHFYTYAIGGSLYPDMLTVGIFILDIKWVIWCLPPSLLVINLCRAVALILLFLYNCLPFLREQLRIRRDVEGRARAAGKMHTEVFGLLAVDTPVDQVRARCEYRVKSMLEENM</sequence>
<feature type="transmembrane region" description="Helical" evidence="1">
    <location>
        <begin position="176"/>
        <end position="205"/>
    </location>
</feature>
<feature type="non-terminal residue" evidence="2">
    <location>
        <position position="1"/>
    </location>
</feature>
<organism evidence="2 3">
    <name type="scientific">Pristionchus mayeri</name>
    <dbReference type="NCBI Taxonomy" id="1317129"/>
    <lineage>
        <taxon>Eukaryota</taxon>
        <taxon>Metazoa</taxon>
        <taxon>Ecdysozoa</taxon>
        <taxon>Nematoda</taxon>
        <taxon>Chromadorea</taxon>
        <taxon>Rhabditida</taxon>
        <taxon>Rhabditina</taxon>
        <taxon>Diplogasteromorpha</taxon>
        <taxon>Diplogasteroidea</taxon>
        <taxon>Neodiplogasteridae</taxon>
        <taxon>Pristionchus</taxon>
    </lineage>
</organism>
<protein>
    <submittedName>
        <fullName evidence="2">Uncharacterized protein</fullName>
    </submittedName>
</protein>
<keyword evidence="1" id="KW-0812">Transmembrane</keyword>
<gene>
    <name evidence="2" type="ORF">PMAYCL1PPCAC_25194</name>
</gene>
<keyword evidence="3" id="KW-1185">Reference proteome</keyword>
<name>A0AAN5D3K9_9BILA</name>
<dbReference type="Proteomes" id="UP001328107">
    <property type="component" value="Unassembled WGS sequence"/>
</dbReference>
<evidence type="ECO:0000313" key="3">
    <source>
        <dbReference type="Proteomes" id="UP001328107"/>
    </source>
</evidence>
<comment type="caution">
    <text evidence="2">The sequence shown here is derived from an EMBL/GenBank/DDBJ whole genome shotgun (WGS) entry which is preliminary data.</text>
</comment>
<evidence type="ECO:0000256" key="1">
    <source>
        <dbReference type="SAM" id="Phobius"/>
    </source>
</evidence>
<dbReference type="EMBL" id="BTRK01000005">
    <property type="protein sequence ID" value="GMR54999.1"/>
    <property type="molecule type" value="Genomic_DNA"/>
</dbReference>
<accession>A0AAN5D3K9</accession>
<feature type="transmembrane region" description="Helical" evidence="1">
    <location>
        <begin position="12"/>
        <end position="38"/>
    </location>
</feature>
<proteinExistence type="predicted"/>
<reference evidence="3" key="1">
    <citation type="submission" date="2022-10" db="EMBL/GenBank/DDBJ databases">
        <title>Genome assembly of Pristionchus species.</title>
        <authorList>
            <person name="Yoshida K."/>
            <person name="Sommer R.J."/>
        </authorList>
    </citation>
    <scope>NUCLEOTIDE SEQUENCE [LARGE SCALE GENOMIC DNA]</scope>
    <source>
        <strain evidence="3">RS5460</strain>
    </source>
</reference>
<evidence type="ECO:0000313" key="2">
    <source>
        <dbReference type="EMBL" id="GMR54999.1"/>
    </source>
</evidence>
<keyword evidence="1" id="KW-0472">Membrane</keyword>